<sequence>MSKRVLCKFFAHGACLKGEHCEFSHDWKAPPNNVCTYYQKGICAYGSRCRYDHVKASPLQSSAPSSSVPSHQNLLSSTGSLDVTSATVVSGSSPLPDIAPEHFVLDRRVHSPLKLAWNQNSGPHNLLDVDDIIERKSLNPADQSICSFAAAGDCPRGENCPYMHGDLCPTCGKHCLHPFRPEEREEHMTTCQKKQNHIETLKHSQEIECSVCLERVLSKTTAAERKFGILSECDHPFCISCIRNWRGSSPTSGLDVNSALRACPICRKLSYFVVPSVLWYSSKEEKKEIVDNYKAKLSSIDCKHFEFGDGNCPFGSSCFYKHAYRDGRLEEVTLRHLDADDGSTVIVKNIRLSDFLSNLQLR</sequence>
<dbReference type="Gene3D" id="3.30.40.10">
    <property type="entry name" value="Zinc/RING finger domain, C3HC4 (zinc finger)"/>
    <property type="match status" value="1"/>
</dbReference>
<dbReference type="Pfam" id="PF00642">
    <property type="entry name" value="zf-CCCH"/>
    <property type="match status" value="1"/>
</dbReference>
<dbReference type="AlphaFoldDB" id="A0A328E8J8"/>
<evidence type="ECO:0000259" key="8">
    <source>
        <dbReference type="PROSITE" id="PS50103"/>
    </source>
</evidence>
<comment type="caution">
    <text evidence="9">The sequence shown here is derived from an EMBL/GenBank/DDBJ whole genome shotgun (WGS) entry which is preliminary data.</text>
</comment>
<dbReference type="InterPro" id="IPR036855">
    <property type="entry name" value="Znf_CCCH_sf"/>
</dbReference>
<dbReference type="PROSITE" id="PS50089">
    <property type="entry name" value="ZF_RING_2"/>
    <property type="match status" value="1"/>
</dbReference>
<evidence type="ECO:0000256" key="5">
    <source>
        <dbReference type="ARBA" id="ARBA00022833"/>
    </source>
</evidence>
<dbReference type="PROSITE" id="PS00518">
    <property type="entry name" value="ZF_RING_1"/>
    <property type="match status" value="1"/>
</dbReference>
<feature type="domain" description="RING-type" evidence="7">
    <location>
        <begin position="209"/>
        <end position="267"/>
    </location>
</feature>
<dbReference type="GO" id="GO:0008270">
    <property type="term" value="F:zinc ion binding"/>
    <property type="evidence" value="ECO:0007669"/>
    <property type="project" value="UniProtKB-KW"/>
</dbReference>
<dbReference type="InterPro" id="IPR000571">
    <property type="entry name" value="Znf_CCCH"/>
</dbReference>
<dbReference type="InterPro" id="IPR017907">
    <property type="entry name" value="Znf_RING_CS"/>
</dbReference>
<dbReference type="Proteomes" id="UP000249390">
    <property type="component" value="Unassembled WGS sequence"/>
</dbReference>
<feature type="domain" description="C3H1-type" evidence="8">
    <location>
        <begin position="1"/>
        <end position="28"/>
    </location>
</feature>
<evidence type="ECO:0000259" key="7">
    <source>
        <dbReference type="PROSITE" id="PS50089"/>
    </source>
</evidence>
<proteinExistence type="predicted"/>
<feature type="zinc finger region" description="C3H1-type" evidence="6">
    <location>
        <begin position="296"/>
        <end position="325"/>
    </location>
</feature>
<dbReference type="SUPFAM" id="SSF57850">
    <property type="entry name" value="RING/U-box"/>
    <property type="match status" value="1"/>
</dbReference>
<dbReference type="GO" id="GO:0061630">
    <property type="term" value="F:ubiquitin protein ligase activity"/>
    <property type="evidence" value="ECO:0007669"/>
    <property type="project" value="UniProtKB-EC"/>
</dbReference>
<evidence type="ECO:0000256" key="6">
    <source>
        <dbReference type="PROSITE-ProRule" id="PRU00723"/>
    </source>
</evidence>
<dbReference type="CDD" id="cd16521">
    <property type="entry name" value="RING-HC_MKRN"/>
    <property type="match status" value="1"/>
</dbReference>
<protein>
    <submittedName>
        <fullName evidence="9">Uncharacterized protein</fullName>
    </submittedName>
</protein>
<dbReference type="InterPro" id="IPR041367">
    <property type="entry name" value="Znf-CCCH_4"/>
</dbReference>
<dbReference type="SMART" id="SM00356">
    <property type="entry name" value="ZnF_C3H1"/>
    <property type="match status" value="4"/>
</dbReference>
<dbReference type="InterPro" id="IPR045072">
    <property type="entry name" value="MKRN-like"/>
</dbReference>
<feature type="domain" description="C3H1-type" evidence="8">
    <location>
        <begin position="296"/>
        <end position="325"/>
    </location>
</feature>
<feature type="zinc finger region" description="C3H1-type" evidence="6">
    <location>
        <begin position="1"/>
        <end position="28"/>
    </location>
</feature>
<organism evidence="9 10">
    <name type="scientific">Cuscuta australis</name>
    <dbReference type="NCBI Taxonomy" id="267555"/>
    <lineage>
        <taxon>Eukaryota</taxon>
        <taxon>Viridiplantae</taxon>
        <taxon>Streptophyta</taxon>
        <taxon>Embryophyta</taxon>
        <taxon>Tracheophyta</taxon>
        <taxon>Spermatophyta</taxon>
        <taxon>Magnoliopsida</taxon>
        <taxon>eudicotyledons</taxon>
        <taxon>Gunneridae</taxon>
        <taxon>Pentapetalae</taxon>
        <taxon>asterids</taxon>
        <taxon>lamiids</taxon>
        <taxon>Solanales</taxon>
        <taxon>Convolvulaceae</taxon>
        <taxon>Cuscuteae</taxon>
        <taxon>Cuscuta</taxon>
        <taxon>Cuscuta subgen. Grammica</taxon>
        <taxon>Cuscuta sect. Cleistogrammica</taxon>
    </lineage>
</organism>
<dbReference type="Pfam" id="PF18044">
    <property type="entry name" value="zf-CCCH_4"/>
    <property type="match status" value="1"/>
</dbReference>
<keyword evidence="2 6" id="KW-0479">Metal-binding</keyword>
<keyword evidence="5 6" id="KW-0862">Zinc</keyword>
<reference evidence="9 10" key="1">
    <citation type="submission" date="2018-06" db="EMBL/GenBank/DDBJ databases">
        <title>The Genome of Cuscuta australis (Dodder) Provides Insight into the Evolution of Plant Parasitism.</title>
        <authorList>
            <person name="Liu H."/>
        </authorList>
    </citation>
    <scope>NUCLEOTIDE SEQUENCE [LARGE SCALE GENOMIC DNA]</scope>
    <source>
        <strain evidence="10">cv. Yunnan</strain>
        <tissue evidence="9">Vines</tissue>
    </source>
</reference>
<name>A0A328E8J8_9ASTE</name>
<dbReference type="PROSITE" id="PS50103">
    <property type="entry name" value="ZF_C3H1"/>
    <property type="match status" value="4"/>
</dbReference>
<feature type="zinc finger region" description="C3H1-type" evidence="6">
    <location>
        <begin position="140"/>
        <end position="167"/>
    </location>
</feature>
<dbReference type="EMBL" id="NQVE01000015">
    <property type="protein sequence ID" value="RAL53900.1"/>
    <property type="molecule type" value="Genomic_DNA"/>
</dbReference>
<dbReference type="PANTHER" id="PTHR11224:SF10">
    <property type="entry name" value="IP09428P-RELATED"/>
    <property type="match status" value="1"/>
</dbReference>
<dbReference type="GO" id="GO:0000209">
    <property type="term" value="P:protein polyubiquitination"/>
    <property type="evidence" value="ECO:0007669"/>
    <property type="project" value="InterPro"/>
</dbReference>
<accession>A0A328E8J8</accession>
<keyword evidence="1" id="KW-0808">Transferase</keyword>
<dbReference type="InterPro" id="IPR001841">
    <property type="entry name" value="Znf_RING"/>
</dbReference>
<evidence type="ECO:0000256" key="2">
    <source>
        <dbReference type="ARBA" id="ARBA00022723"/>
    </source>
</evidence>
<keyword evidence="10" id="KW-1185">Reference proteome</keyword>
<dbReference type="PANTHER" id="PTHR11224">
    <property type="entry name" value="MAKORIN-RELATED"/>
    <property type="match status" value="1"/>
</dbReference>
<keyword evidence="3" id="KW-0677">Repeat</keyword>
<dbReference type="Pfam" id="PF00097">
    <property type="entry name" value="zf-C3HC4"/>
    <property type="match status" value="1"/>
</dbReference>
<evidence type="ECO:0000256" key="1">
    <source>
        <dbReference type="ARBA" id="ARBA00022679"/>
    </source>
</evidence>
<dbReference type="InterPro" id="IPR013083">
    <property type="entry name" value="Znf_RING/FYVE/PHD"/>
</dbReference>
<evidence type="ECO:0000256" key="3">
    <source>
        <dbReference type="ARBA" id="ARBA00022737"/>
    </source>
</evidence>
<gene>
    <name evidence="9" type="ORF">DM860_004371</name>
</gene>
<keyword evidence="4 6" id="KW-0863">Zinc-finger</keyword>
<feature type="domain" description="C3H1-type" evidence="8">
    <location>
        <begin position="140"/>
        <end position="167"/>
    </location>
</feature>
<dbReference type="SUPFAM" id="SSF90229">
    <property type="entry name" value="CCCH zinc finger"/>
    <property type="match status" value="3"/>
</dbReference>
<evidence type="ECO:0000313" key="9">
    <source>
        <dbReference type="EMBL" id="RAL53900.1"/>
    </source>
</evidence>
<dbReference type="SMART" id="SM00184">
    <property type="entry name" value="RING"/>
    <property type="match status" value="1"/>
</dbReference>
<dbReference type="InterPro" id="IPR018957">
    <property type="entry name" value="Znf_C3HC4_RING-type"/>
</dbReference>
<dbReference type="Gene3D" id="3.30.1370.210">
    <property type="match status" value="1"/>
</dbReference>
<feature type="domain" description="C3H1-type" evidence="8">
    <location>
        <begin position="29"/>
        <end position="56"/>
    </location>
</feature>
<dbReference type="Pfam" id="PF14608">
    <property type="entry name" value="zf-CCCH_2"/>
    <property type="match status" value="2"/>
</dbReference>
<dbReference type="Gene3D" id="1.20.120.1350">
    <property type="entry name" value="Pneumovirus matrix protein 2 (M2), zinc-binding domain"/>
    <property type="match status" value="1"/>
</dbReference>
<feature type="zinc finger region" description="C3H1-type" evidence="6">
    <location>
        <begin position="29"/>
        <end position="56"/>
    </location>
</feature>
<evidence type="ECO:0000256" key="4">
    <source>
        <dbReference type="ARBA" id="ARBA00022771"/>
    </source>
</evidence>
<evidence type="ECO:0000313" key="10">
    <source>
        <dbReference type="Proteomes" id="UP000249390"/>
    </source>
</evidence>